<dbReference type="AlphaFoldDB" id="A0A5U0QUJ1"/>
<name>A0A5U0QUJ1_SALER</name>
<dbReference type="EMBL" id="AAGIRW010000116">
    <property type="protein sequence ID" value="EBO4967115.1"/>
    <property type="molecule type" value="Genomic_DNA"/>
</dbReference>
<keyword evidence="1" id="KW-1133">Transmembrane helix</keyword>
<keyword evidence="1" id="KW-0472">Membrane</keyword>
<sequence>MKHVHLLKIIMIKMKQNLNFKFKISILLSSHNHLIVKVYQNLFSRMLNTTLFLSEMVLSLGIISSFISTLLLFFPLILT</sequence>
<evidence type="ECO:0000256" key="1">
    <source>
        <dbReference type="SAM" id="Phobius"/>
    </source>
</evidence>
<evidence type="ECO:0000313" key="2">
    <source>
        <dbReference type="EMBL" id="EBO4967115.1"/>
    </source>
</evidence>
<accession>A0A5U0QUJ1</accession>
<gene>
    <name evidence="2" type="ORF">DO374_21655</name>
</gene>
<feature type="transmembrane region" description="Helical" evidence="1">
    <location>
        <begin position="56"/>
        <end position="78"/>
    </location>
</feature>
<comment type="caution">
    <text evidence="2">The sequence shown here is derived from an EMBL/GenBank/DDBJ whole genome shotgun (WGS) entry which is preliminary data.</text>
</comment>
<keyword evidence="1" id="KW-0812">Transmembrane</keyword>
<reference evidence="2" key="1">
    <citation type="submission" date="2018-06" db="EMBL/GenBank/DDBJ databases">
        <authorList>
            <consortium name="PulseNet: The National Subtyping Network for Foodborne Disease Surveillance"/>
            <person name="Tarr C.L."/>
            <person name="Trees E."/>
            <person name="Katz L.S."/>
            <person name="Carleton-Romer H.A."/>
            <person name="Stroika S."/>
            <person name="Kucerova Z."/>
            <person name="Roache K.F."/>
            <person name="Sabol A.L."/>
            <person name="Besser J."/>
            <person name="Gerner-Smidt P."/>
        </authorList>
    </citation>
    <scope>NUCLEOTIDE SEQUENCE</scope>
    <source>
        <strain evidence="2">PNUSAS037973</strain>
    </source>
</reference>
<protein>
    <submittedName>
        <fullName evidence="2">Uncharacterized protein</fullName>
    </submittedName>
</protein>
<proteinExistence type="predicted"/>
<organism evidence="2">
    <name type="scientific">Salmonella enterica</name>
    <name type="common">Salmonella choleraesuis</name>
    <dbReference type="NCBI Taxonomy" id="28901"/>
    <lineage>
        <taxon>Bacteria</taxon>
        <taxon>Pseudomonadati</taxon>
        <taxon>Pseudomonadota</taxon>
        <taxon>Gammaproteobacteria</taxon>
        <taxon>Enterobacterales</taxon>
        <taxon>Enterobacteriaceae</taxon>
        <taxon>Salmonella</taxon>
    </lineage>
</organism>